<accession>A0A7S1J6P1</accession>
<evidence type="ECO:0000256" key="1">
    <source>
        <dbReference type="SAM" id="MobiDB-lite"/>
    </source>
</evidence>
<proteinExistence type="predicted"/>
<protein>
    <submittedName>
        <fullName evidence="2">Uncharacterized protein</fullName>
    </submittedName>
</protein>
<sequence length="155" mass="16066">MPSLLACAKGPTLPTEAGAGTCKQRGAAAVAGQESSITETMPTHASARKGASHQDLSDASLPGFCSQLLKAHVTSGPGPRTTVQPLSWRPESQLQPPPRPPLGPDLASRAPKIHKSQTVLARPIATQNNPNITIPTIITNFTQQHCPASGLAIMG</sequence>
<evidence type="ECO:0000313" key="2">
    <source>
        <dbReference type="EMBL" id="CAD9033887.1"/>
    </source>
</evidence>
<reference evidence="2" key="1">
    <citation type="submission" date="2021-01" db="EMBL/GenBank/DDBJ databases">
        <authorList>
            <person name="Corre E."/>
            <person name="Pelletier E."/>
            <person name="Niang G."/>
            <person name="Scheremetjew M."/>
            <person name="Finn R."/>
            <person name="Kale V."/>
            <person name="Holt S."/>
            <person name="Cochrane G."/>
            <person name="Meng A."/>
            <person name="Brown T."/>
            <person name="Cohen L."/>
        </authorList>
    </citation>
    <scope>NUCLEOTIDE SEQUENCE</scope>
    <source>
        <strain evidence="2">NIES-381</strain>
    </source>
</reference>
<gene>
    <name evidence="2" type="ORF">EGYM00392_LOCUS45036</name>
</gene>
<name>A0A7S1J6P1_9EUGL</name>
<feature type="region of interest" description="Disordered" evidence="1">
    <location>
        <begin position="31"/>
        <end position="58"/>
    </location>
</feature>
<feature type="compositionally biased region" description="Polar residues" evidence="1">
    <location>
        <begin position="33"/>
        <end position="43"/>
    </location>
</feature>
<dbReference type="EMBL" id="HBGA01122270">
    <property type="protein sequence ID" value="CAD9033887.1"/>
    <property type="molecule type" value="Transcribed_RNA"/>
</dbReference>
<dbReference type="AlphaFoldDB" id="A0A7S1J6P1"/>
<organism evidence="2">
    <name type="scientific">Eutreptiella gymnastica</name>
    <dbReference type="NCBI Taxonomy" id="73025"/>
    <lineage>
        <taxon>Eukaryota</taxon>
        <taxon>Discoba</taxon>
        <taxon>Euglenozoa</taxon>
        <taxon>Euglenida</taxon>
        <taxon>Spirocuta</taxon>
        <taxon>Euglenophyceae</taxon>
        <taxon>Eutreptiales</taxon>
        <taxon>Eutreptiaceae</taxon>
        <taxon>Eutreptiella</taxon>
    </lineage>
</organism>
<feature type="region of interest" description="Disordered" evidence="1">
    <location>
        <begin position="71"/>
        <end position="115"/>
    </location>
</feature>